<dbReference type="SMART" id="SM00671">
    <property type="entry name" value="SEL1"/>
    <property type="match status" value="3"/>
</dbReference>
<dbReference type="OrthoDB" id="2397917at2759"/>
<dbReference type="Proteomes" id="UP000789706">
    <property type="component" value="Unassembled WGS sequence"/>
</dbReference>
<comment type="similarity">
    <text evidence="1">Belongs to the sel-1 family.</text>
</comment>
<dbReference type="Gene3D" id="1.25.40.10">
    <property type="entry name" value="Tetratricopeptide repeat domain"/>
    <property type="match status" value="1"/>
</dbReference>
<dbReference type="InterPro" id="IPR006597">
    <property type="entry name" value="Sel1-like"/>
</dbReference>
<dbReference type="EMBL" id="CAJVPK010003377">
    <property type="protein sequence ID" value="CAG8626545.1"/>
    <property type="molecule type" value="Genomic_DNA"/>
</dbReference>
<sequence>FGMLLWELVFEKIPYEKWNIMQIKEHVLAGNREKITWGKASPDVEKLQKGLAKIIVSAWKGDPAVRASLQNIFINLDHLVDEYCTPDKEFSYQLLPDKELDLDGSFSRAVSISDEGGLDLPDMDMDFNINEIPQIITLEEGIAAHKKNEHTKAYRCFSAHAELNNATAKYWKGYYLWEGIGVEKDRKQACELFKESADDEIADAQLRYAFSLVNNPPVKFDPDIFLKYITKAADNKNPTAQFNLGEIYLHGKLGKKDEKLGKKYLRLAALNNQPKAKEALQKLGIDVYTDI</sequence>
<keyword evidence="3" id="KW-1185">Reference proteome</keyword>
<evidence type="ECO:0000256" key="1">
    <source>
        <dbReference type="ARBA" id="ARBA00038101"/>
    </source>
</evidence>
<dbReference type="AlphaFoldDB" id="A0A9N9D8X4"/>
<dbReference type="PANTHER" id="PTHR11102">
    <property type="entry name" value="SEL-1-LIKE PROTEIN"/>
    <property type="match status" value="1"/>
</dbReference>
<dbReference type="SUPFAM" id="SSF81901">
    <property type="entry name" value="HCP-like"/>
    <property type="match status" value="1"/>
</dbReference>
<evidence type="ECO:0000313" key="2">
    <source>
        <dbReference type="EMBL" id="CAG8626545.1"/>
    </source>
</evidence>
<accession>A0A9N9D8X4</accession>
<feature type="non-terminal residue" evidence="2">
    <location>
        <position position="291"/>
    </location>
</feature>
<dbReference type="Gene3D" id="1.10.510.10">
    <property type="entry name" value="Transferase(Phosphotransferase) domain 1"/>
    <property type="match status" value="1"/>
</dbReference>
<dbReference type="InterPro" id="IPR011990">
    <property type="entry name" value="TPR-like_helical_dom_sf"/>
</dbReference>
<protein>
    <submittedName>
        <fullName evidence="2">10003_t:CDS:1</fullName>
    </submittedName>
</protein>
<name>A0A9N9D8X4_9GLOM</name>
<dbReference type="InterPro" id="IPR050767">
    <property type="entry name" value="Sel1_AlgK"/>
</dbReference>
<proteinExistence type="inferred from homology"/>
<dbReference type="InterPro" id="IPR011009">
    <property type="entry name" value="Kinase-like_dom_sf"/>
</dbReference>
<dbReference type="Pfam" id="PF08238">
    <property type="entry name" value="Sel1"/>
    <property type="match status" value="2"/>
</dbReference>
<reference evidence="2" key="1">
    <citation type="submission" date="2021-06" db="EMBL/GenBank/DDBJ databases">
        <authorList>
            <person name="Kallberg Y."/>
            <person name="Tangrot J."/>
            <person name="Rosling A."/>
        </authorList>
    </citation>
    <scope>NUCLEOTIDE SEQUENCE</scope>
    <source>
        <strain evidence="2">AZ414A</strain>
    </source>
</reference>
<gene>
    <name evidence="2" type="ORF">DEBURN_LOCUS10589</name>
</gene>
<comment type="caution">
    <text evidence="2">The sequence shown here is derived from an EMBL/GenBank/DDBJ whole genome shotgun (WGS) entry which is preliminary data.</text>
</comment>
<dbReference type="PANTHER" id="PTHR11102:SF160">
    <property type="entry name" value="ERAD-ASSOCIATED E3 UBIQUITIN-PROTEIN LIGASE COMPONENT HRD3"/>
    <property type="match status" value="1"/>
</dbReference>
<evidence type="ECO:0000313" key="3">
    <source>
        <dbReference type="Proteomes" id="UP000789706"/>
    </source>
</evidence>
<organism evidence="2 3">
    <name type="scientific">Diversispora eburnea</name>
    <dbReference type="NCBI Taxonomy" id="1213867"/>
    <lineage>
        <taxon>Eukaryota</taxon>
        <taxon>Fungi</taxon>
        <taxon>Fungi incertae sedis</taxon>
        <taxon>Mucoromycota</taxon>
        <taxon>Glomeromycotina</taxon>
        <taxon>Glomeromycetes</taxon>
        <taxon>Diversisporales</taxon>
        <taxon>Diversisporaceae</taxon>
        <taxon>Diversispora</taxon>
    </lineage>
</organism>
<dbReference type="SUPFAM" id="SSF56112">
    <property type="entry name" value="Protein kinase-like (PK-like)"/>
    <property type="match status" value="1"/>
</dbReference>